<evidence type="ECO:0008006" key="3">
    <source>
        <dbReference type="Google" id="ProtNLM"/>
    </source>
</evidence>
<dbReference type="Proteomes" id="UP001589576">
    <property type="component" value="Unassembled WGS sequence"/>
</dbReference>
<name>A0ABV5GB68_9FLAO</name>
<sequence length="78" mass="9144">MMEAIRQFVKVKNHQINITLPDNFTAEEVEVIIIAKNENDFQLSDNQIKLLDDRANEPESEYIKSSESLNRIKEKYGF</sequence>
<organism evidence="1 2">
    <name type="scientific">Flavobacterium paronense</name>
    <dbReference type="NCBI Taxonomy" id="1392775"/>
    <lineage>
        <taxon>Bacteria</taxon>
        <taxon>Pseudomonadati</taxon>
        <taxon>Bacteroidota</taxon>
        <taxon>Flavobacteriia</taxon>
        <taxon>Flavobacteriales</taxon>
        <taxon>Flavobacteriaceae</taxon>
        <taxon>Flavobacterium</taxon>
    </lineage>
</organism>
<gene>
    <name evidence="1" type="ORF">ACFFUU_01990</name>
</gene>
<protein>
    <recommendedName>
        <fullName evidence="3">Addiction module component</fullName>
    </recommendedName>
</protein>
<evidence type="ECO:0000313" key="1">
    <source>
        <dbReference type="EMBL" id="MFB9088364.1"/>
    </source>
</evidence>
<proteinExistence type="predicted"/>
<comment type="caution">
    <text evidence="1">The sequence shown here is derived from an EMBL/GenBank/DDBJ whole genome shotgun (WGS) entry which is preliminary data.</text>
</comment>
<keyword evidence="2" id="KW-1185">Reference proteome</keyword>
<evidence type="ECO:0000313" key="2">
    <source>
        <dbReference type="Proteomes" id="UP001589576"/>
    </source>
</evidence>
<accession>A0ABV5GB68</accession>
<dbReference type="EMBL" id="JBHMFB010000003">
    <property type="protein sequence ID" value="MFB9088364.1"/>
    <property type="molecule type" value="Genomic_DNA"/>
</dbReference>
<dbReference type="RefSeq" id="WP_290284960.1">
    <property type="nucleotide sequence ID" value="NZ_JAUFQN010000019.1"/>
</dbReference>
<reference evidence="1 2" key="1">
    <citation type="submission" date="2024-09" db="EMBL/GenBank/DDBJ databases">
        <authorList>
            <person name="Sun Q."/>
            <person name="Mori K."/>
        </authorList>
    </citation>
    <scope>NUCLEOTIDE SEQUENCE [LARGE SCALE GENOMIC DNA]</scope>
    <source>
        <strain evidence="1 2">CECT 8460</strain>
    </source>
</reference>